<sequence>MKYYDQLTLTELWTCALHELDTLHEEAQRTDVGLSATDTITLSRALAALRQEGPLSSSAIDSIGWIQAFLDAAIARETLGHQNVFDGKNDPELGAIGRIRSAPILSENGRGLDLLLQRFKKVLAMRDLLAARVDAELQIARLKAA</sequence>
<protein>
    <submittedName>
        <fullName evidence="1">Uncharacterized protein</fullName>
    </submittedName>
</protein>
<dbReference type="eggNOG" id="ENOG5033GTI">
    <property type="taxonomic scope" value="Bacteria"/>
</dbReference>
<dbReference type="AlphaFoldDB" id="A0A1I7CRL4"/>
<evidence type="ECO:0000313" key="1">
    <source>
        <dbReference type="EMBL" id="SFU01989.1"/>
    </source>
</evidence>
<dbReference type="OrthoDB" id="7847029at2"/>
<keyword evidence="2" id="KW-1185">Reference proteome</keyword>
<organism evidence="1 2">
    <name type="scientific">Sedimentitalea nanhaiensis</name>
    <dbReference type="NCBI Taxonomy" id="999627"/>
    <lineage>
        <taxon>Bacteria</taxon>
        <taxon>Pseudomonadati</taxon>
        <taxon>Pseudomonadota</taxon>
        <taxon>Alphaproteobacteria</taxon>
        <taxon>Rhodobacterales</taxon>
        <taxon>Paracoccaceae</taxon>
        <taxon>Sedimentitalea</taxon>
    </lineage>
</organism>
<dbReference type="Proteomes" id="UP000182466">
    <property type="component" value="Unassembled WGS sequence"/>
</dbReference>
<evidence type="ECO:0000313" key="2">
    <source>
        <dbReference type="Proteomes" id="UP000182466"/>
    </source>
</evidence>
<name>A0A1I7CRL4_9RHOB</name>
<accession>A0A1I7CRL4</accession>
<proteinExistence type="predicted"/>
<gene>
    <name evidence="1" type="ORF">SAMN05216236_11913</name>
</gene>
<dbReference type="EMBL" id="FPAW01000019">
    <property type="protein sequence ID" value="SFU01989.1"/>
    <property type="molecule type" value="Genomic_DNA"/>
</dbReference>
<dbReference type="RefSeq" id="WP_027262875.1">
    <property type="nucleotide sequence ID" value="NZ_FPAW01000019.1"/>
</dbReference>
<reference evidence="1 2" key="1">
    <citation type="submission" date="2016-10" db="EMBL/GenBank/DDBJ databases">
        <authorList>
            <person name="de Groot N.N."/>
        </authorList>
    </citation>
    <scope>NUCLEOTIDE SEQUENCE [LARGE SCALE GENOMIC DNA]</scope>
    <source>
        <strain evidence="1 2">CGMCC 1.10959</strain>
    </source>
</reference>